<name>C6AR36_TERTT</name>
<keyword evidence="3" id="KW-1185">Reference proteome</keyword>
<dbReference type="EMBL" id="CP001614">
    <property type="protein sequence ID" value="ACS93580.1"/>
    <property type="molecule type" value="Genomic_DNA"/>
</dbReference>
<feature type="domain" description="SpoVR protein-like N-terminal" evidence="1">
    <location>
        <begin position="14"/>
        <end position="197"/>
    </location>
</feature>
<dbReference type="InterPro" id="IPR007390">
    <property type="entry name" value="Spore_V_R"/>
</dbReference>
<dbReference type="KEGG" id="ttu:TERTU_3151"/>
<organism evidence="2 3">
    <name type="scientific">Teredinibacter turnerae (strain ATCC 39867 / T7901)</name>
    <dbReference type="NCBI Taxonomy" id="377629"/>
    <lineage>
        <taxon>Bacteria</taxon>
        <taxon>Pseudomonadati</taxon>
        <taxon>Pseudomonadota</taxon>
        <taxon>Gammaproteobacteria</taxon>
        <taxon>Cellvibrionales</taxon>
        <taxon>Cellvibrionaceae</taxon>
        <taxon>Teredinibacter</taxon>
    </lineage>
</organism>
<dbReference type="AlphaFoldDB" id="C6AR36"/>
<evidence type="ECO:0000313" key="2">
    <source>
        <dbReference type="EMBL" id="ACS93580.1"/>
    </source>
</evidence>
<reference evidence="2 3" key="1">
    <citation type="journal article" date="2009" name="PLoS ONE">
        <title>The complete genome of Teredinibacter turnerae T7901: an intracellular endosymbiont of marine wood-boring bivalves (shipworms).</title>
        <authorList>
            <person name="Yang J.C."/>
            <person name="Madupu R."/>
            <person name="Durkin A.S."/>
            <person name="Ekborg N.A."/>
            <person name="Pedamallu C.S."/>
            <person name="Hostetler J.B."/>
            <person name="Radune D."/>
            <person name="Toms B.S."/>
            <person name="Henrissat B."/>
            <person name="Coutinho P.M."/>
            <person name="Schwarz S."/>
            <person name="Field L."/>
            <person name="Trindade-Silva A.E."/>
            <person name="Soares C.A.G."/>
            <person name="Elshahawi S."/>
            <person name="Hanora A."/>
            <person name="Schmidt E.W."/>
            <person name="Haygood M.G."/>
            <person name="Posfai J."/>
            <person name="Benner J."/>
            <person name="Madinger C."/>
            <person name="Nove J."/>
            <person name="Anton B."/>
            <person name="Chaudhary K."/>
            <person name="Foster J."/>
            <person name="Holman A."/>
            <person name="Kumar S."/>
            <person name="Lessard P.A."/>
            <person name="Luyten Y.A."/>
            <person name="Slatko B."/>
            <person name="Wood N."/>
            <person name="Wu B."/>
            <person name="Teplitski M."/>
            <person name="Mougous J.D."/>
            <person name="Ward N."/>
            <person name="Eisen J.A."/>
            <person name="Badger J.H."/>
            <person name="Distel D.L."/>
        </authorList>
    </citation>
    <scope>NUCLEOTIDE SEQUENCE [LARGE SCALE GENOMIC DNA]</scope>
    <source>
        <strain evidence="3">ATCC 39867 / T7901</strain>
    </source>
</reference>
<dbReference type="InterPro" id="IPR056174">
    <property type="entry name" value="SpoVR_N"/>
</dbReference>
<accession>C6AR36</accession>
<dbReference type="PANTHER" id="PTHR30029">
    <property type="entry name" value="STAGE V SPORULATION PROTEIN R"/>
    <property type="match status" value="1"/>
</dbReference>
<evidence type="ECO:0000313" key="3">
    <source>
        <dbReference type="Proteomes" id="UP000009080"/>
    </source>
</evidence>
<sequence length="200" mass="22788">MNEETSQPISNTSEWNFELIQTYDAAIGKIAAEYGLDTYPNQIEIISSEQMMDAYASVGMPLGYSHWSYGKQFLSVEQSYKRGQMGLAYEIVINSNPCIAYLMEENTMMMQALVIAHACYGHNSFFKGNYLFRAWTDASSIIDYLVFAKNYIAKCEEKHGVDAVEAILDSCHAIMNYGVDRYKRPYPLSTHEESELQERA</sequence>
<dbReference type="PANTHER" id="PTHR30029:SF2">
    <property type="entry name" value="STAGE V SPORULATION PROTEIN R"/>
    <property type="match status" value="1"/>
</dbReference>
<dbReference type="STRING" id="377629.TERTU_3151"/>
<protein>
    <submittedName>
        <fullName evidence="2">SpoVR like protein</fullName>
    </submittedName>
</protein>
<dbReference type="eggNOG" id="COG2719">
    <property type="taxonomic scope" value="Bacteria"/>
</dbReference>
<evidence type="ECO:0000259" key="1">
    <source>
        <dbReference type="Pfam" id="PF04293"/>
    </source>
</evidence>
<dbReference type="Pfam" id="PF04293">
    <property type="entry name" value="SpoVR"/>
    <property type="match status" value="1"/>
</dbReference>
<dbReference type="HOGENOM" id="CLU_010179_0_0_6"/>
<proteinExistence type="predicted"/>
<gene>
    <name evidence="2" type="ordered locus">TERTU_3151</name>
</gene>
<dbReference type="Proteomes" id="UP000009080">
    <property type="component" value="Chromosome"/>
</dbReference>